<accession>A0A1R3JZN1</accession>
<dbReference type="EMBL" id="AWUE01014968">
    <property type="protein sequence ID" value="OMP00256.1"/>
    <property type="molecule type" value="Genomic_DNA"/>
</dbReference>
<keyword evidence="2" id="KW-1185">Reference proteome</keyword>
<organism evidence="1 2">
    <name type="scientific">Corchorus olitorius</name>
    <dbReference type="NCBI Taxonomy" id="93759"/>
    <lineage>
        <taxon>Eukaryota</taxon>
        <taxon>Viridiplantae</taxon>
        <taxon>Streptophyta</taxon>
        <taxon>Embryophyta</taxon>
        <taxon>Tracheophyta</taxon>
        <taxon>Spermatophyta</taxon>
        <taxon>Magnoliopsida</taxon>
        <taxon>eudicotyledons</taxon>
        <taxon>Gunneridae</taxon>
        <taxon>Pentapetalae</taxon>
        <taxon>rosids</taxon>
        <taxon>malvids</taxon>
        <taxon>Malvales</taxon>
        <taxon>Malvaceae</taxon>
        <taxon>Grewioideae</taxon>
        <taxon>Apeibeae</taxon>
        <taxon>Corchorus</taxon>
    </lineage>
</organism>
<protein>
    <submittedName>
        <fullName evidence="1">Uncharacterized protein</fullName>
    </submittedName>
</protein>
<dbReference type="AlphaFoldDB" id="A0A1R3JZN1"/>
<reference evidence="2" key="1">
    <citation type="submission" date="2013-09" db="EMBL/GenBank/DDBJ databases">
        <title>Corchorus olitorius genome sequencing.</title>
        <authorList>
            <person name="Alam M."/>
            <person name="Haque M.S."/>
            <person name="Islam M.S."/>
            <person name="Emdad E.M."/>
            <person name="Islam M.M."/>
            <person name="Ahmed B."/>
            <person name="Halim A."/>
            <person name="Hossen Q.M.M."/>
            <person name="Hossain M.Z."/>
            <person name="Ahmed R."/>
            <person name="Khan M.M."/>
            <person name="Islam R."/>
            <person name="Rashid M.M."/>
            <person name="Khan S.A."/>
            <person name="Rahman M.S."/>
            <person name="Alam M."/>
            <person name="Yahiya A.S."/>
            <person name="Khan M.S."/>
            <person name="Azam M.S."/>
            <person name="Haque T."/>
            <person name="Lashkar M.Z.H."/>
            <person name="Akhand A.I."/>
            <person name="Morshed G."/>
            <person name="Roy S."/>
            <person name="Uddin K.S."/>
            <person name="Rabeya T."/>
            <person name="Hossain A.S."/>
            <person name="Chowdhury A."/>
            <person name="Snigdha A.R."/>
            <person name="Mortoza M.S."/>
            <person name="Matin S.A."/>
            <person name="Hoque S.M.E."/>
            <person name="Islam M.K."/>
            <person name="Roy D.K."/>
            <person name="Haider R."/>
            <person name="Moosa M.M."/>
            <person name="Elias S.M."/>
            <person name="Hasan A.M."/>
            <person name="Jahan S."/>
            <person name="Shafiuddin M."/>
            <person name="Mahmood N."/>
            <person name="Shommy N.S."/>
        </authorList>
    </citation>
    <scope>NUCLEOTIDE SEQUENCE [LARGE SCALE GENOMIC DNA]</scope>
    <source>
        <strain evidence="2">cv. O-4</strain>
    </source>
</reference>
<evidence type="ECO:0000313" key="2">
    <source>
        <dbReference type="Proteomes" id="UP000187203"/>
    </source>
</evidence>
<name>A0A1R3JZN1_9ROSI</name>
<evidence type="ECO:0000313" key="1">
    <source>
        <dbReference type="EMBL" id="OMP00256.1"/>
    </source>
</evidence>
<comment type="caution">
    <text evidence="1">The sequence shown here is derived from an EMBL/GenBank/DDBJ whole genome shotgun (WGS) entry which is preliminary data.</text>
</comment>
<dbReference type="Proteomes" id="UP000187203">
    <property type="component" value="Unassembled WGS sequence"/>
</dbReference>
<sequence length="87" mass="10001">MSEREPRDGVCVRSEGLREDERESNFFQCRVWMCSVRRVENLRKGGCVRGKEDENESQWSGSPCSWAGSISNCERGWGEGLKDVQKK</sequence>
<gene>
    <name evidence="1" type="ORF">COLO4_12796</name>
</gene>
<proteinExistence type="predicted"/>